<keyword evidence="6" id="KW-1185">Reference proteome</keyword>
<dbReference type="AlphaFoldDB" id="A0A6A4Q872"/>
<gene>
    <name evidence="5" type="ORF">Lalb_Chr07g0182991</name>
</gene>
<feature type="compositionally biased region" description="Basic and acidic residues" evidence="2">
    <location>
        <begin position="156"/>
        <end position="167"/>
    </location>
</feature>
<evidence type="ECO:0000256" key="2">
    <source>
        <dbReference type="SAM" id="MobiDB-lite"/>
    </source>
</evidence>
<comment type="caution">
    <text evidence="5">The sequence shown here is derived from an EMBL/GenBank/DDBJ whole genome shotgun (WGS) entry which is preliminary data.</text>
</comment>
<feature type="domain" description="Di19 zinc-binding" evidence="3">
    <location>
        <begin position="39"/>
        <end position="88"/>
    </location>
</feature>
<dbReference type="PANTHER" id="PTHR31875">
    <property type="entry name" value="PROTEIN DEHYDRATION-INDUCED 19"/>
    <property type="match status" value="1"/>
</dbReference>
<evidence type="ECO:0000313" key="5">
    <source>
        <dbReference type="EMBL" id="KAE9610098.1"/>
    </source>
</evidence>
<protein>
    <submittedName>
        <fullName evidence="5">Putative drought induced 19 type, zinc-binding protein</fullName>
    </submittedName>
</protein>
<accession>A0A6A4Q872</accession>
<name>A0A6A4Q872_LUPAL</name>
<proteinExistence type="inferred from homology"/>
<evidence type="ECO:0000313" key="6">
    <source>
        <dbReference type="Proteomes" id="UP000447434"/>
    </source>
</evidence>
<dbReference type="Pfam" id="PF14571">
    <property type="entry name" value="Di19_C"/>
    <property type="match status" value="1"/>
</dbReference>
<dbReference type="InterPro" id="IPR008598">
    <property type="entry name" value="Di19_Zn-bd"/>
</dbReference>
<organism evidence="5 6">
    <name type="scientific">Lupinus albus</name>
    <name type="common">White lupine</name>
    <name type="synonym">Lupinus termis</name>
    <dbReference type="NCBI Taxonomy" id="3870"/>
    <lineage>
        <taxon>Eukaryota</taxon>
        <taxon>Viridiplantae</taxon>
        <taxon>Streptophyta</taxon>
        <taxon>Embryophyta</taxon>
        <taxon>Tracheophyta</taxon>
        <taxon>Spermatophyta</taxon>
        <taxon>Magnoliopsida</taxon>
        <taxon>eudicotyledons</taxon>
        <taxon>Gunneridae</taxon>
        <taxon>Pentapetalae</taxon>
        <taxon>rosids</taxon>
        <taxon>fabids</taxon>
        <taxon>Fabales</taxon>
        <taxon>Fabaceae</taxon>
        <taxon>Papilionoideae</taxon>
        <taxon>50 kb inversion clade</taxon>
        <taxon>genistoids sensu lato</taxon>
        <taxon>core genistoids</taxon>
        <taxon>Genisteae</taxon>
        <taxon>Lupinus</taxon>
    </lineage>
</organism>
<dbReference type="InterPro" id="IPR027935">
    <property type="entry name" value="Di19_C"/>
</dbReference>
<dbReference type="PANTHER" id="PTHR31875:SF24">
    <property type="entry name" value="PROTEIN DEHYDRATION-INDUCED 19 HOMOLOG 5"/>
    <property type="match status" value="1"/>
</dbReference>
<evidence type="ECO:0000256" key="1">
    <source>
        <dbReference type="ARBA" id="ARBA00007109"/>
    </source>
</evidence>
<feature type="region of interest" description="Disordered" evidence="2">
    <location>
        <begin position="144"/>
        <end position="177"/>
    </location>
</feature>
<feature type="domain" description="Di19 C-terminal" evidence="4">
    <location>
        <begin position="120"/>
        <end position="197"/>
    </location>
</feature>
<evidence type="ECO:0000259" key="3">
    <source>
        <dbReference type="Pfam" id="PF05605"/>
    </source>
</evidence>
<dbReference type="InterPro" id="IPR033347">
    <property type="entry name" value="Di19"/>
</dbReference>
<dbReference type="EMBL" id="WOCE01000007">
    <property type="protein sequence ID" value="KAE9610098.1"/>
    <property type="molecule type" value="Genomic_DNA"/>
</dbReference>
<dbReference type="OrthoDB" id="9049620at2759"/>
<comment type="similarity">
    <text evidence="1">Belongs to the Di19 family.</text>
</comment>
<dbReference type="Pfam" id="PF05605">
    <property type="entry name" value="zf-Di19"/>
    <property type="match status" value="1"/>
</dbReference>
<sequence length="201" mass="23015">MDLDFRRSVHSVKHHSARLHSDNYPTMHDTNLNEDARSYFRCPFCDFEIVVHLSCSNLEEEHCPELENLVCPVCEENLGMDAIKQFTHPSSRKWMWKSDKSSFWSGNSAMLGKKLAAMGNKQESITDPLLSPFICNSPVSNTNGIHVDEDSNSSNKDLDIPDAKRSETNAPDMDDEQDLQERRLRVAFVQDLAFSIIFYEI</sequence>
<dbReference type="Proteomes" id="UP000447434">
    <property type="component" value="Chromosome 7"/>
</dbReference>
<reference evidence="6" key="1">
    <citation type="journal article" date="2020" name="Nat. Commun.">
        <title>Genome sequence of the cluster root forming white lupin.</title>
        <authorList>
            <person name="Hufnagel B."/>
            <person name="Marques A."/>
            <person name="Soriano A."/>
            <person name="Marques L."/>
            <person name="Divol F."/>
            <person name="Doumas P."/>
            <person name="Sallet E."/>
            <person name="Mancinotti D."/>
            <person name="Carrere S."/>
            <person name="Marande W."/>
            <person name="Arribat S."/>
            <person name="Keller J."/>
            <person name="Huneau C."/>
            <person name="Blein T."/>
            <person name="Aime D."/>
            <person name="Laguerre M."/>
            <person name="Taylor J."/>
            <person name="Schubert V."/>
            <person name="Nelson M."/>
            <person name="Geu-Flores F."/>
            <person name="Crespi M."/>
            <person name="Gallardo-Guerrero K."/>
            <person name="Delaux P.-M."/>
            <person name="Salse J."/>
            <person name="Berges H."/>
            <person name="Guyot R."/>
            <person name="Gouzy J."/>
            <person name="Peret B."/>
        </authorList>
    </citation>
    <scope>NUCLEOTIDE SEQUENCE [LARGE SCALE GENOMIC DNA]</scope>
    <source>
        <strain evidence="6">cv. Amiga</strain>
    </source>
</reference>
<evidence type="ECO:0000259" key="4">
    <source>
        <dbReference type="Pfam" id="PF14571"/>
    </source>
</evidence>